<name>A0A6M3L510_9ZZZZ</name>
<organism evidence="1">
    <name type="scientific">viral metagenome</name>
    <dbReference type="NCBI Taxonomy" id="1070528"/>
    <lineage>
        <taxon>unclassified sequences</taxon>
        <taxon>metagenomes</taxon>
        <taxon>organismal metagenomes</taxon>
    </lineage>
</organism>
<protein>
    <submittedName>
        <fullName evidence="1">Uncharacterized protein</fullName>
    </submittedName>
</protein>
<dbReference type="AlphaFoldDB" id="A0A6M3L510"/>
<gene>
    <name evidence="1" type="ORF">MM415B02564_0012</name>
</gene>
<dbReference type="EMBL" id="MT142840">
    <property type="protein sequence ID" value="QJA89349.1"/>
    <property type="molecule type" value="Genomic_DNA"/>
</dbReference>
<evidence type="ECO:0000313" key="1">
    <source>
        <dbReference type="EMBL" id="QJA89349.1"/>
    </source>
</evidence>
<sequence length="55" mass="6067">MKSKKEVVEGILKLIGKKHTMGSITYALTKASLKQLSYPDLLNLYEEVLNDGGAE</sequence>
<reference evidence="1" key="1">
    <citation type="submission" date="2020-03" db="EMBL/GenBank/DDBJ databases">
        <title>The deep terrestrial virosphere.</title>
        <authorList>
            <person name="Holmfeldt K."/>
            <person name="Nilsson E."/>
            <person name="Simone D."/>
            <person name="Lopez-Fernandez M."/>
            <person name="Wu X."/>
            <person name="de Brujin I."/>
            <person name="Lundin D."/>
            <person name="Andersson A."/>
            <person name="Bertilsson S."/>
            <person name="Dopson M."/>
        </authorList>
    </citation>
    <scope>NUCLEOTIDE SEQUENCE</scope>
    <source>
        <strain evidence="1">MM415B02564</strain>
    </source>
</reference>
<accession>A0A6M3L510</accession>
<proteinExistence type="predicted"/>